<dbReference type="Proteomes" id="UP001268577">
    <property type="component" value="Unassembled WGS sequence"/>
</dbReference>
<dbReference type="CDD" id="cd08563">
    <property type="entry name" value="GDPD_TtGDE_like"/>
    <property type="match status" value="1"/>
</dbReference>
<dbReference type="InterPro" id="IPR030395">
    <property type="entry name" value="GP_PDE_dom"/>
</dbReference>
<dbReference type="Gene3D" id="3.20.20.190">
    <property type="entry name" value="Phosphatidylinositol (PI) phosphodiesterase"/>
    <property type="match status" value="1"/>
</dbReference>
<accession>A0A430B7W0</accession>
<evidence type="ECO:0000313" key="4">
    <source>
        <dbReference type="Proteomes" id="UP000288028"/>
    </source>
</evidence>
<protein>
    <submittedName>
        <fullName evidence="2">Glycerophosphodiester phosphodiesterase</fullName>
    </submittedName>
</protein>
<dbReference type="Proteomes" id="UP000288028">
    <property type="component" value="Unassembled WGS sequence"/>
</dbReference>
<dbReference type="GO" id="GO:0006629">
    <property type="term" value="P:lipid metabolic process"/>
    <property type="evidence" value="ECO:0007669"/>
    <property type="project" value="InterPro"/>
</dbReference>
<gene>
    <name evidence="3" type="ORF">CBF28_02495</name>
    <name evidence="2" type="ORF">P7H70_04030</name>
</gene>
<dbReference type="GO" id="GO:0008081">
    <property type="term" value="F:phosphoric diester hydrolase activity"/>
    <property type="evidence" value="ECO:0007669"/>
    <property type="project" value="InterPro"/>
</dbReference>
<dbReference type="EMBL" id="NGKB01000002">
    <property type="protein sequence ID" value="RSU16416.1"/>
    <property type="molecule type" value="Genomic_DNA"/>
</dbReference>
<dbReference type="InterPro" id="IPR017946">
    <property type="entry name" value="PLC-like_Pdiesterase_TIM-brl"/>
</dbReference>
<dbReference type="RefSeq" id="WP_126791584.1">
    <property type="nucleotide sequence ID" value="NZ_CP060720.1"/>
</dbReference>
<dbReference type="OrthoDB" id="384721at2"/>
<dbReference type="Pfam" id="PF03009">
    <property type="entry name" value="GDPD"/>
    <property type="match status" value="1"/>
</dbReference>
<dbReference type="SUPFAM" id="SSF51695">
    <property type="entry name" value="PLC-like phosphodiesterases"/>
    <property type="match status" value="1"/>
</dbReference>
<reference evidence="3 4" key="1">
    <citation type="submission" date="2017-05" db="EMBL/GenBank/DDBJ databases">
        <title>Vagococcus spp. assemblies.</title>
        <authorList>
            <person name="Gulvik C.A."/>
        </authorList>
    </citation>
    <scope>NUCLEOTIDE SEQUENCE [LARGE SCALE GENOMIC DNA]</scope>
    <source>
        <strain evidence="3 4">SS1714</strain>
    </source>
</reference>
<dbReference type="PANTHER" id="PTHR46211:SF1">
    <property type="entry name" value="GLYCEROPHOSPHODIESTER PHOSPHODIESTERASE, CYTOPLASMIC"/>
    <property type="match status" value="1"/>
</dbReference>
<evidence type="ECO:0000259" key="1">
    <source>
        <dbReference type="PROSITE" id="PS51704"/>
    </source>
</evidence>
<dbReference type="PROSITE" id="PS51704">
    <property type="entry name" value="GP_PDE"/>
    <property type="match status" value="1"/>
</dbReference>
<comment type="caution">
    <text evidence="3">The sequence shown here is derived from an EMBL/GenBank/DDBJ whole genome shotgun (WGS) entry which is preliminary data.</text>
</comment>
<dbReference type="AlphaFoldDB" id="A0A430B7W0"/>
<dbReference type="GeneID" id="95580489"/>
<reference evidence="2" key="2">
    <citation type="submission" date="2023-03" db="EMBL/GenBank/DDBJ databases">
        <authorList>
            <person name="Shen W."/>
            <person name="Cai J."/>
        </authorList>
    </citation>
    <scope>NUCLEOTIDE SEQUENCE</scope>
    <source>
        <strain evidence="2">P96-3</strain>
    </source>
</reference>
<feature type="domain" description="GP-PDE" evidence="1">
    <location>
        <begin position="2"/>
        <end position="239"/>
    </location>
</feature>
<evidence type="ECO:0000313" key="2">
    <source>
        <dbReference type="EMBL" id="MDT2833212.1"/>
    </source>
</evidence>
<dbReference type="EMBL" id="JARQBZ010000005">
    <property type="protein sequence ID" value="MDT2833212.1"/>
    <property type="molecule type" value="Genomic_DNA"/>
</dbReference>
<evidence type="ECO:0000313" key="3">
    <source>
        <dbReference type="EMBL" id="RSU16416.1"/>
    </source>
</evidence>
<dbReference type="PANTHER" id="PTHR46211">
    <property type="entry name" value="GLYCEROPHOSPHORYL DIESTER PHOSPHODIESTERASE"/>
    <property type="match status" value="1"/>
</dbReference>
<keyword evidence="4" id="KW-1185">Reference proteome</keyword>
<sequence>MTLIFAHRGSKGTHPENTLAAFKEAVRVKADGIELDIQFSKDEDLMVIHDGDVKRTTNGEGLVKDLTLKELKALDAGSWFDKAYSEEKIPLFKEVLALLEEEKYTGILNIEIKTDEYDYMGIESKILETLKEFDLSCDILFSSFNTETMERVMALDTTTPKAVIMDKSERKINFGKDQIAIGGIHPSIEWIKENKEIAREFPKAVRPWTANTKEDMALCFELGLAAFHTDFPERAMMEKDAF</sequence>
<organism evidence="3 4">
    <name type="scientific">Vagococcus carniphilus</name>
    <dbReference type="NCBI Taxonomy" id="218144"/>
    <lineage>
        <taxon>Bacteria</taxon>
        <taxon>Bacillati</taxon>
        <taxon>Bacillota</taxon>
        <taxon>Bacilli</taxon>
        <taxon>Lactobacillales</taxon>
        <taxon>Enterococcaceae</taxon>
        <taxon>Vagococcus</taxon>
    </lineage>
</organism>
<proteinExistence type="predicted"/>
<name>A0A430B7W0_9ENTE</name>